<evidence type="ECO:0000256" key="1">
    <source>
        <dbReference type="ARBA" id="ARBA00004651"/>
    </source>
</evidence>
<proteinExistence type="inferred from homology"/>
<feature type="transmembrane region" description="Helical" evidence="9">
    <location>
        <begin position="210"/>
        <end position="227"/>
    </location>
</feature>
<comment type="subcellular location">
    <subcellularLocation>
        <location evidence="1">Cell membrane</location>
        <topology evidence="1">Multi-pass membrane protein</topology>
    </subcellularLocation>
</comment>
<dbReference type="EMBL" id="JAOQKJ010000003">
    <property type="protein sequence ID" value="MCU6743723.1"/>
    <property type="molecule type" value="Genomic_DNA"/>
</dbReference>
<keyword evidence="7 9" id="KW-0472">Membrane</keyword>
<evidence type="ECO:0000256" key="7">
    <source>
        <dbReference type="ARBA" id="ARBA00023136"/>
    </source>
</evidence>
<accession>A0ABT2T0E9</accession>
<reference evidence="11 12" key="1">
    <citation type="journal article" date="2021" name="ISME Commun">
        <title>Automated analysis of genomic sequences facilitates high-throughput and comprehensive description of bacteria.</title>
        <authorList>
            <person name="Hitch T.C.A."/>
        </authorList>
    </citation>
    <scope>NUCLEOTIDE SEQUENCE [LARGE SCALE GENOMIC DNA]</scope>
    <source>
        <strain evidence="11 12">Sanger_18</strain>
    </source>
</reference>
<protein>
    <submittedName>
        <fullName evidence="11">Na+/H+ antiporter NhaC family protein</fullName>
    </submittedName>
</protein>
<dbReference type="RefSeq" id="WP_262573620.1">
    <property type="nucleotide sequence ID" value="NZ_JAOQKJ010000003.1"/>
</dbReference>
<evidence type="ECO:0000256" key="3">
    <source>
        <dbReference type="ARBA" id="ARBA00022449"/>
    </source>
</evidence>
<evidence type="ECO:0000313" key="12">
    <source>
        <dbReference type="Proteomes" id="UP001652432"/>
    </source>
</evidence>
<evidence type="ECO:0000256" key="9">
    <source>
        <dbReference type="SAM" id="Phobius"/>
    </source>
</evidence>
<feature type="transmembrane region" description="Helical" evidence="9">
    <location>
        <begin position="117"/>
        <end position="141"/>
    </location>
</feature>
<dbReference type="PANTHER" id="PTHR33451">
    <property type="entry name" value="MALATE-2H(+)/NA(+)-LACTATE ANTIPORTER"/>
    <property type="match status" value="1"/>
</dbReference>
<evidence type="ECO:0000256" key="8">
    <source>
        <dbReference type="ARBA" id="ARBA00038435"/>
    </source>
</evidence>
<name>A0ABT2T0E9_9FIRM</name>
<dbReference type="Pfam" id="PF03553">
    <property type="entry name" value="Na_H_antiporter"/>
    <property type="match status" value="1"/>
</dbReference>
<gene>
    <name evidence="11" type="ORF">OCV77_04265</name>
</gene>
<evidence type="ECO:0000256" key="5">
    <source>
        <dbReference type="ARBA" id="ARBA00022692"/>
    </source>
</evidence>
<feature type="transmembrane region" description="Helical" evidence="9">
    <location>
        <begin position="247"/>
        <end position="262"/>
    </location>
</feature>
<feature type="transmembrane region" description="Helical" evidence="9">
    <location>
        <begin position="43"/>
        <end position="59"/>
    </location>
</feature>
<dbReference type="InterPro" id="IPR018461">
    <property type="entry name" value="Na/H_Antiport_NhaC-like_C"/>
</dbReference>
<feature type="transmembrane region" description="Helical" evidence="9">
    <location>
        <begin position="79"/>
        <end position="96"/>
    </location>
</feature>
<comment type="similarity">
    <text evidence="8">Belongs to the NhaC Na(+)/H(+) (TC 2.A.35) antiporter family.</text>
</comment>
<dbReference type="PANTHER" id="PTHR33451:SF5">
    <property type="entry name" value="NA+_H+ ANTIPORTER"/>
    <property type="match status" value="1"/>
</dbReference>
<evidence type="ECO:0000313" key="11">
    <source>
        <dbReference type="EMBL" id="MCU6743723.1"/>
    </source>
</evidence>
<feature type="transmembrane region" description="Helical" evidence="9">
    <location>
        <begin position="16"/>
        <end position="36"/>
    </location>
</feature>
<keyword evidence="12" id="KW-1185">Reference proteome</keyword>
<evidence type="ECO:0000256" key="6">
    <source>
        <dbReference type="ARBA" id="ARBA00022989"/>
    </source>
</evidence>
<keyword evidence="4" id="KW-1003">Cell membrane</keyword>
<feature type="transmembrane region" description="Helical" evidence="9">
    <location>
        <begin position="436"/>
        <end position="464"/>
    </location>
</feature>
<feature type="domain" description="Na+/H+ antiporter NhaC-like C-terminal" evidence="10">
    <location>
        <begin position="24"/>
        <end position="187"/>
    </location>
</feature>
<comment type="caution">
    <text evidence="11">The sequence shown here is derived from an EMBL/GenBank/DDBJ whole genome shotgun (WGS) entry which is preliminary data.</text>
</comment>
<sequence length="494" mass="51986">MEKKEKHTLEFYGTNYLSLAPLIAFVFFCILFFVIYKDFEMEAICMGGFVSLIVGSLLAKKKGDYWNAVVKGMSSEMMNTLALILLVVGIFGKMMTRAGVAEGFVWIGEQMGLKGGAFVAFSFIATCLLSTSTGTSIGTLFTGFPILYPSGILLGANPVMLAGAILSGAIFGDNVAPISDTTIASASSQAYTRKKGCADIGGVVASRMKYALVAGALAVVCFALFGGSGSTSEQAAELLSQYSDPKGLIMLIPVVILLTIAVKTQNIFVASTWGIISGSIIGIISGTLVPGDVISMQDGALSGFCIDGIKNMLGTVGYLYAVAGVIGVLNESGTMEKIIEKLVNSKLNKTVVGSEIIMGIGIMLTSICLGSANGPAIIMFGPIADEIGKSKGLHPYRRANLLDGFASTLPVIIPVTSSFIFIAVSCVESAAAEYDFISVISPVSIAISTLHCIFLFVVFCVAVFTGWGRRYEGPDGRPVKKEAAAIEENYVHES</sequence>
<evidence type="ECO:0000259" key="10">
    <source>
        <dbReference type="Pfam" id="PF03553"/>
    </source>
</evidence>
<feature type="transmembrane region" description="Helical" evidence="9">
    <location>
        <begin position="356"/>
        <end position="380"/>
    </location>
</feature>
<keyword evidence="6 9" id="KW-1133">Transmembrane helix</keyword>
<organism evidence="11 12">
    <name type="scientific">Suilimivivens aceti</name>
    <dbReference type="NCBI Taxonomy" id="2981774"/>
    <lineage>
        <taxon>Bacteria</taxon>
        <taxon>Bacillati</taxon>
        <taxon>Bacillota</taxon>
        <taxon>Clostridia</taxon>
        <taxon>Lachnospirales</taxon>
        <taxon>Lachnospiraceae</taxon>
        <taxon>Suilimivivens</taxon>
    </lineage>
</organism>
<dbReference type="InterPro" id="IPR052180">
    <property type="entry name" value="NhaC_Na-H+_Antiporter"/>
</dbReference>
<keyword evidence="5 9" id="KW-0812">Transmembrane</keyword>
<evidence type="ECO:0000256" key="4">
    <source>
        <dbReference type="ARBA" id="ARBA00022475"/>
    </source>
</evidence>
<dbReference type="Proteomes" id="UP001652432">
    <property type="component" value="Unassembled WGS sequence"/>
</dbReference>
<keyword evidence="3" id="KW-0050">Antiport</keyword>
<feature type="transmembrane region" description="Helical" evidence="9">
    <location>
        <begin position="401"/>
        <end position="424"/>
    </location>
</feature>
<keyword evidence="2" id="KW-0813">Transport</keyword>
<feature type="transmembrane region" description="Helical" evidence="9">
    <location>
        <begin position="267"/>
        <end position="289"/>
    </location>
</feature>
<evidence type="ECO:0000256" key="2">
    <source>
        <dbReference type="ARBA" id="ARBA00022448"/>
    </source>
</evidence>